<dbReference type="GO" id="GO:0003700">
    <property type="term" value="F:DNA-binding transcription factor activity"/>
    <property type="evidence" value="ECO:0007669"/>
    <property type="project" value="TreeGrafter"/>
</dbReference>
<name>A0A6I5L481_9FLAO</name>
<keyword evidence="2" id="KW-1185">Reference proteome</keyword>
<evidence type="ECO:0000313" key="1">
    <source>
        <dbReference type="EMBL" id="NDV45302.1"/>
    </source>
</evidence>
<dbReference type="NCBIfam" id="TIGR00738">
    <property type="entry name" value="rrf2_super"/>
    <property type="match status" value="1"/>
</dbReference>
<dbReference type="PROSITE" id="PS01332">
    <property type="entry name" value="HTH_RRF2_1"/>
    <property type="match status" value="1"/>
</dbReference>
<dbReference type="Gene3D" id="1.10.10.10">
    <property type="entry name" value="Winged helix-like DNA-binding domain superfamily/Winged helix DNA-binding domain"/>
    <property type="match status" value="1"/>
</dbReference>
<comment type="caution">
    <text evidence="1">The sequence shown here is derived from an EMBL/GenBank/DDBJ whole genome shotgun (WGS) entry which is preliminary data.</text>
</comment>
<dbReference type="InterPro" id="IPR000944">
    <property type="entry name" value="Tscrpt_reg_Rrf2"/>
</dbReference>
<dbReference type="AlphaFoldDB" id="A0A6I5L481"/>
<dbReference type="InterPro" id="IPR036390">
    <property type="entry name" value="WH_DNA-bd_sf"/>
</dbReference>
<gene>
    <name evidence="1" type="ORF">GTK07_18415</name>
</gene>
<dbReference type="SUPFAM" id="SSF46785">
    <property type="entry name" value="Winged helix' DNA-binding domain"/>
    <property type="match status" value="1"/>
</dbReference>
<proteinExistence type="predicted"/>
<dbReference type="GO" id="GO:0005829">
    <property type="term" value="C:cytosol"/>
    <property type="evidence" value="ECO:0007669"/>
    <property type="project" value="TreeGrafter"/>
</dbReference>
<dbReference type="PANTHER" id="PTHR33221">
    <property type="entry name" value="WINGED HELIX-TURN-HELIX TRANSCRIPTIONAL REGULATOR, RRF2 FAMILY"/>
    <property type="match status" value="1"/>
</dbReference>
<dbReference type="Proteomes" id="UP000468707">
    <property type="component" value="Unassembled WGS sequence"/>
</dbReference>
<dbReference type="PROSITE" id="PS51197">
    <property type="entry name" value="HTH_RRF2_2"/>
    <property type="match status" value="1"/>
</dbReference>
<reference evidence="1 2" key="1">
    <citation type="submission" date="2020-01" db="EMBL/GenBank/DDBJ databases">
        <title>Muricauda sediminis sp.nov. 40Bstr401.</title>
        <authorList>
            <person name="Xue Z."/>
            <person name="Zhu S."/>
            <person name="Ren N."/>
            <person name="Chen T."/>
            <person name="Chen X."/>
            <person name="Chen J."/>
            <person name="Yang J."/>
        </authorList>
    </citation>
    <scope>NUCLEOTIDE SEQUENCE [LARGE SCALE GENOMIC DNA]</scope>
    <source>
        <strain evidence="1 2">40Bstr401</strain>
    </source>
</reference>
<organism evidence="1 2">
    <name type="scientific">Flagellimonas sediminis</name>
    <dbReference type="NCBI Taxonomy" id="2696468"/>
    <lineage>
        <taxon>Bacteria</taxon>
        <taxon>Pseudomonadati</taxon>
        <taxon>Bacteroidota</taxon>
        <taxon>Flavobacteriia</taxon>
        <taxon>Flavobacteriales</taxon>
        <taxon>Flavobacteriaceae</taxon>
        <taxon>Flagellimonas</taxon>
    </lineage>
</organism>
<sequence length="150" mass="16723">MLTNAGKYAIRAVMYLAIHSNANKKMGAKTIAGALDIPQAFLAQLLRTLTTDRLISSSKGPGGGFYLEDADREHTLWQVIVSIDGEHRFHECFLGLSICDDAHPCPVHHLVSPFKKELLFNFQERTIGQLIEEIKDNGTVISLKMPFLED</sequence>
<protein>
    <submittedName>
        <fullName evidence="1">Rrf2 family transcriptional regulator</fullName>
    </submittedName>
</protein>
<evidence type="ECO:0000313" key="2">
    <source>
        <dbReference type="Proteomes" id="UP000468707"/>
    </source>
</evidence>
<dbReference type="InterPro" id="IPR030489">
    <property type="entry name" value="TR_Rrf2-type_CS"/>
</dbReference>
<accession>A0A6I5L481</accession>
<dbReference type="Pfam" id="PF02082">
    <property type="entry name" value="Rrf2"/>
    <property type="match status" value="1"/>
</dbReference>
<dbReference type="InterPro" id="IPR036388">
    <property type="entry name" value="WH-like_DNA-bd_sf"/>
</dbReference>
<dbReference type="PANTHER" id="PTHR33221:SF15">
    <property type="entry name" value="HTH-TYPE TRANSCRIPTIONAL REGULATOR YWGB-RELATED"/>
    <property type="match status" value="1"/>
</dbReference>
<dbReference type="EMBL" id="JAAAMI010000015">
    <property type="protein sequence ID" value="NDV45302.1"/>
    <property type="molecule type" value="Genomic_DNA"/>
</dbReference>
<dbReference type="RefSeq" id="WP_163636566.1">
    <property type="nucleotide sequence ID" value="NZ_JAAAMI010000015.1"/>
</dbReference>